<proteinExistence type="predicted"/>
<protein>
    <recommendedName>
        <fullName evidence="3">Complex 1 LYR protein domain-containing protein</fullName>
    </recommendedName>
</protein>
<evidence type="ECO:0000313" key="5">
    <source>
        <dbReference type="Proteomes" id="UP000723463"/>
    </source>
</evidence>
<accession>A0A9P6F8L6</accession>
<feature type="compositionally biased region" description="Basic and acidic residues" evidence="2">
    <location>
        <begin position="113"/>
        <end position="126"/>
    </location>
</feature>
<dbReference type="EMBL" id="JAAAXW010000080">
    <property type="protein sequence ID" value="KAF9544989.1"/>
    <property type="molecule type" value="Genomic_DNA"/>
</dbReference>
<evidence type="ECO:0000259" key="3">
    <source>
        <dbReference type="Pfam" id="PF05347"/>
    </source>
</evidence>
<feature type="domain" description="Complex 1 LYR protein" evidence="3">
    <location>
        <begin position="13"/>
        <end position="69"/>
    </location>
</feature>
<organism evidence="4 5">
    <name type="scientific">Mortierella hygrophila</name>
    <dbReference type="NCBI Taxonomy" id="979708"/>
    <lineage>
        <taxon>Eukaryota</taxon>
        <taxon>Fungi</taxon>
        <taxon>Fungi incertae sedis</taxon>
        <taxon>Mucoromycota</taxon>
        <taxon>Mortierellomycotina</taxon>
        <taxon>Mortierellomycetes</taxon>
        <taxon>Mortierellales</taxon>
        <taxon>Mortierellaceae</taxon>
        <taxon>Mortierella</taxon>
    </lineage>
</organism>
<sequence length="162" mass="18442">MSSTSTTSLQQTQKVLGLYRKLLKIGKAMPTETRQALVLSRVKGDFRANAAEKDLQEIEGMIQLAELQVDNLEIQRDHLTELSKNPNLIIPVDIHKNAKPRISRFMRGPPLSWERKAAQEAKDKAKQQQQQQKQQQPQQSQTQKADNPRHGSPGHVCKNHKH</sequence>
<feature type="region of interest" description="Disordered" evidence="2">
    <location>
        <begin position="101"/>
        <end position="162"/>
    </location>
</feature>
<dbReference type="Pfam" id="PF05347">
    <property type="entry name" value="Complex1_LYR"/>
    <property type="match status" value="1"/>
</dbReference>
<evidence type="ECO:0000313" key="4">
    <source>
        <dbReference type="EMBL" id="KAF9544989.1"/>
    </source>
</evidence>
<dbReference type="Proteomes" id="UP000723463">
    <property type="component" value="Unassembled WGS sequence"/>
</dbReference>
<dbReference type="AlphaFoldDB" id="A0A9P6F8L6"/>
<keyword evidence="1" id="KW-0175">Coiled coil</keyword>
<feature type="coiled-coil region" evidence="1">
    <location>
        <begin position="48"/>
        <end position="82"/>
    </location>
</feature>
<name>A0A9P6F8L6_9FUNG</name>
<gene>
    <name evidence="4" type="ORF">EC957_011486</name>
</gene>
<keyword evidence="5" id="KW-1185">Reference proteome</keyword>
<evidence type="ECO:0000256" key="2">
    <source>
        <dbReference type="SAM" id="MobiDB-lite"/>
    </source>
</evidence>
<reference evidence="4" key="1">
    <citation type="journal article" date="2020" name="Fungal Divers.">
        <title>Resolving the Mortierellaceae phylogeny through synthesis of multi-gene phylogenetics and phylogenomics.</title>
        <authorList>
            <person name="Vandepol N."/>
            <person name="Liber J."/>
            <person name="Desiro A."/>
            <person name="Na H."/>
            <person name="Kennedy M."/>
            <person name="Barry K."/>
            <person name="Grigoriev I.V."/>
            <person name="Miller A.N."/>
            <person name="O'Donnell K."/>
            <person name="Stajich J.E."/>
            <person name="Bonito G."/>
        </authorList>
    </citation>
    <scope>NUCLEOTIDE SEQUENCE</scope>
    <source>
        <strain evidence="4">NRRL 2591</strain>
    </source>
</reference>
<comment type="caution">
    <text evidence="4">The sequence shown here is derived from an EMBL/GenBank/DDBJ whole genome shotgun (WGS) entry which is preliminary data.</text>
</comment>
<dbReference type="InterPro" id="IPR008011">
    <property type="entry name" value="Complex1_LYR_dom"/>
</dbReference>
<dbReference type="CDD" id="cd20261">
    <property type="entry name" value="Complex1_LYR_LYRM1"/>
    <property type="match status" value="1"/>
</dbReference>
<evidence type="ECO:0000256" key="1">
    <source>
        <dbReference type="SAM" id="Coils"/>
    </source>
</evidence>
<dbReference type="InterPro" id="IPR045294">
    <property type="entry name" value="Complex1_LYR_LYRM1"/>
</dbReference>
<feature type="compositionally biased region" description="Low complexity" evidence="2">
    <location>
        <begin position="127"/>
        <end position="145"/>
    </location>
</feature>